<accession>A0A5C4WRW0</accession>
<proteinExistence type="predicted"/>
<dbReference type="Proteomes" id="UP000312512">
    <property type="component" value="Unassembled WGS sequence"/>
</dbReference>
<dbReference type="AlphaFoldDB" id="A0A5C4WRW0"/>
<organism evidence="1 2">
    <name type="scientific">Nonomuraea phyllanthi</name>
    <dbReference type="NCBI Taxonomy" id="2219224"/>
    <lineage>
        <taxon>Bacteria</taxon>
        <taxon>Bacillati</taxon>
        <taxon>Actinomycetota</taxon>
        <taxon>Actinomycetes</taxon>
        <taxon>Streptosporangiales</taxon>
        <taxon>Streptosporangiaceae</taxon>
        <taxon>Nonomuraea</taxon>
    </lineage>
</organism>
<gene>
    <name evidence="1" type="ORF">FH608_006205</name>
</gene>
<evidence type="ECO:0000313" key="2">
    <source>
        <dbReference type="Proteomes" id="UP000312512"/>
    </source>
</evidence>
<sequence>MSIESMGEAQAVEVGRPEPRHGVVLVRRGVEGCPGPAVDQPDLHGERRGPDLMHRRAGRLRSAGMANVVIWVKPYEAANHTPGTEGHKGLCGWHGTTLGRGPCPNEPYASVKLRYADYEPVQSACIEALKEISQRYGFAIPQEYSERVVENS</sequence>
<dbReference type="RefSeq" id="WP_139629312.1">
    <property type="nucleotide sequence ID" value="NZ_VDLX02000002.1"/>
</dbReference>
<protein>
    <submittedName>
        <fullName evidence="1">Uncharacterized protein</fullName>
    </submittedName>
</protein>
<dbReference type="EMBL" id="VDLX02000002">
    <property type="protein sequence ID" value="KAB8196350.1"/>
    <property type="molecule type" value="Genomic_DNA"/>
</dbReference>
<reference evidence="1 2" key="1">
    <citation type="submission" date="2019-10" db="EMBL/GenBank/DDBJ databases">
        <title>Nonomuraea sp. nov., isolated from Phyllanthus amarus.</title>
        <authorList>
            <person name="Klykleung N."/>
            <person name="Tanasupawat S."/>
        </authorList>
    </citation>
    <scope>NUCLEOTIDE SEQUENCE [LARGE SCALE GENOMIC DNA]</scope>
    <source>
        <strain evidence="1 2">PA1-10</strain>
    </source>
</reference>
<dbReference type="OrthoDB" id="4281361at2"/>
<name>A0A5C4WRW0_9ACTN</name>
<keyword evidence="2" id="KW-1185">Reference proteome</keyword>
<evidence type="ECO:0000313" key="1">
    <source>
        <dbReference type="EMBL" id="KAB8196350.1"/>
    </source>
</evidence>
<comment type="caution">
    <text evidence="1">The sequence shown here is derived from an EMBL/GenBank/DDBJ whole genome shotgun (WGS) entry which is preliminary data.</text>
</comment>